<keyword evidence="5" id="KW-1185">Reference proteome</keyword>
<name>A0ABZ2PNK8_9NOCA</name>
<evidence type="ECO:0000256" key="2">
    <source>
        <dbReference type="ARBA" id="ARBA00023002"/>
    </source>
</evidence>
<dbReference type="EMBL" id="CP147846">
    <property type="protein sequence ID" value="WXG68738.1"/>
    <property type="molecule type" value="Genomic_DNA"/>
</dbReference>
<sequence>MDTPQTHISTASERFGSGTAVVTGAGAGIGEGLARHLAALGMHVVVADIDSAAAERVAADITGDGGQSSAYSVDVTDAPAVDAMAAELFAEFGSVELLVNNAGLENAGLLWEVDPTRWRKVMSVNVDGVFHGIHSFVPRMIAAGTPAVIANLSSVAAFSSTPVQAPYTVSKHAVLALTECLHQEIALIEAPIQVSAVLPYSIKSSIFNAARTQAPTANPVANAVFDAMQSANVAAGLDAIEAAEHMVEAIARGDFWIFSDDAICAGMAAARGQHLTELTDPQDPREQLAMMGVEVSA</sequence>
<dbReference type="PANTHER" id="PTHR24322:SF736">
    <property type="entry name" value="RETINOL DEHYDROGENASE 10"/>
    <property type="match status" value="1"/>
</dbReference>
<dbReference type="Proteomes" id="UP001432000">
    <property type="component" value="Chromosome"/>
</dbReference>
<protein>
    <submittedName>
        <fullName evidence="4">SDR family NAD(P)-dependent oxidoreductase</fullName>
    </submittedName>
</protein>
<keyword evidence="2" id="KW-0560">Oxidoreductase</keyword>
<dbReference type="Gene3D" id="3.40.50.720">
    <property type="entry name" value="NAD(P)-binding Rossmann-like Domain"/>
    <property type="match status" value="1"/>
</dbReference>
<evidence type="ECO:0000313" key="5">
    <source>
        <dbReference type="Proteomes" id="UP001432000"/>
    </source>
</evidence>
<evidence type="ECO:0000256" key="1">
    <source>
        <dbReference type="ARBA" id="ARBA00006484"/>
    </source>
</evidence>
<gene>
    <name evidence="4" type="ORF">WDS16_26750</name>
</gene>
<reference evidence="4 5" key="1">
    <citation type="submission" date="2024-03" db="EMBL/GenBank/DDBJ databases">
        <title>Natural products discovery in diverse microorganisms through a two-stage MS feature dereplication strategy.</title>
        <authorList>
            <person name="Zhang R."/>
        </authorList>
    </citation>
    <scope>NUCLEOTIDE SEQUENCE [LARGE SCALE GENOMIC DNA]</scope>
    <source>
        <strain evidence="4 5">18930</strain>
    </source>
</reference>
<evidence type="ECO:0000256" key="3">
    <source>
        <dbReference type="RuleBase" id="RU000363"/>
    </source>
</evidence>
<dbReference type="SUPFAM" id="SSF51735">
    <property type="entry name" value="NAD(P)-binding Rossmann-fold domains"/>
    <property type="match status" value="1"/>
</dbReference>
<dbReference type="InterPro" id="IPR020904">
    <property type="entry name" value="Sc_DH/Rdtase_CS"/>
</dbReference>
<organism evidence="4 5">
    <name type="scientific">Rhodococcus sovatensis</name>
    <dbReference type="NCBI Taxonomy" id="1805840"/>
    <lineage>
        <taxon>Bacteria</taxon>
        <taxon>Bacillati</taxon>
        <taxon>Actinomycetota</taxon>
        <taxon>Actinomycetes</taxon>
        <taxon>Mycobacteriales</taxon>
        <taxon>Nocardiaceae</taxon>
        <taxon>Rhodococcus</taxon>
    </lineage>
</organism>
<evidence type="ECO:0000313" key="4">
    <source>
        <dbReference type="EMBL" id="WXG68738.1"/>
    </source>
</evidence>
<dbReference type="PRINTS" id="PR00081">
    <property type="entry name" value="GDHRDH"/>
</dbReference>
<dbReference type="PRINTS" id="PR00080">
    <property type="entry name" value="SDRFAMILY"/>
</dbReference>
<dbReference type="PROSITE" id="PS00061">
    <property type="entry name" value="ADH_SHORT"/>
    <property type="match status" value="1"/>
</dbReference>
<dbReference type="Pfam" id="PF00106">
    <property type="entry name" value="adh_short"/>
    <property type="match status" value="1"/>
</dbReference>
<dbReference type="RefSeq" id="WP_338889131.1">
    <property type="nucleotide sequence ID" value="NZ_CP147846.1"/>
</dbReference>
<comment type="similarity">
    <text evidence="1 3">Belongs to the short-chain dehydrogenases/reductases (SDR) family.</text>
</comment>
<dbReference type="InterPro" id="IPR036291">
    <property type="entry name" value="NAD(P)-bd_dom_sf"/>
</dbReference>
<dbReference type="CDD" id="cd05233">
    <property type="entry name" value="SDR_c"/>
    <property type="match status" value="1"/>
</dbReference>
<dbReference type="InterPro" id="IPR002347">
    <property type="entry name" value="SDR_fam"/>
</dbReference>
<proteinExistence type="inferred from homology"/>
<accession>A0ABZ2PNK8</accession>
<dbReference type="PANTHER" id="PTHR24322">
    <property type="entry name" value="PKSB"/>
    <property type="match status" value="1"/>
</dbReference>